<reference evidence="2 3" key="1">
    <citation type="submission" date="2019-05" db="EMBL/GenBank/DDBJ databases">
        <title>Mikania micrantha, genome provides insights into the molecular mechanism of rapid growth.</title>
        <authorList>
            <person name="Liu B."/>
        </authorList>
    </citation>
    <scope>NUCLEOTIDE SEQUENCE [LARGE SCALE GENOMIC DNA]</scope>
    <source>
        <strain evidence="2">NLD-2019</strain>
        <tissue evidence="2">Leaf</tissue>
    </source>
</reference>
<evidence type="ECO:0000313" key="2">
    <source>
        <dbReference type="EMBL" id="KAD6453646.1"/>
    </source>
</evidence>
<feature type="region of interest" description="Disordered" evidence="1">
    <location>
        <begin position="85"/>
        <end position="107"/>
    </location>
</feature>
<dbReference type="AlphaFoldDB" id="A0A5N6PI88"/>
<organism evidence="2 3">
    <name type="scientific">Mikania micrantha</name>
    <name type="common">bitter vine</name>
    <dbReference type="NCBI Taxonomy" id="192012"/>
    <lineage>
        <taxon>Eukaryota</taxon>
        <taxon>Viridiplantae</taxon>
        <taxon>Streptophyta</taxon>
        <taxon>Embryophyta</taxon>
        <taxon>Tracheophyta</taxon>
        <taxon>Spermatophyta</taxon>
        <taxon>Magnoliopsida</taxon>
        <taxon>eudicotyledons</taxon>
        <taxon>Gunneridae</taxon>
        <taxon>Pentapetalae</taxon>
        <taxon>asterids</taxon>
        <taxon>campanulids</taxon>
        <taxon>Asterales</taxon>
        <taxon>Asteraceae</taxon>
        <taxon>Asteroideae</taxon>
        <taxon>Heliantheae alliance</taxon>
        <taxon>Eupatorieae</taxon>
        <taxon>Mikania</taxon>
    </lineage>
</organism>
<dbReference type="Proteomes" id="UP000326396">
    <property type="component" value="Linkage Group LG12"/>
</dbReference>
<dbReference type="OrthoDB" id="76412at2759"/>
<keyword evidence="3" id="KW-1185">Reference proteome</keyword>
<dbReference type="EMBL" id="SZYD01000004">
    <property type="protein sequence ID" value="KAD6453646.1"/>
    <property type="molecule type" value="Genomic_DNA"/>
</dbReference>
<comment type="caution">
    <text evidence="2">The sequence shown here is derived from an EMBL/GenBank/DDBJ whole genome shotgun (WGS) entry which is preliminary data.</text>
</comment>
<sequence>MSNPNSYYVRLPKGHGSFIDLVIKKNRNHAAEEIAGGRRIARRLAEIEEKEIEKSLKKVDKKANRVSIPVPKVTEAKQAEILKKAEEEKRRQSRAAKEEEYEKMVLV</sequence>
<name>A0A5N6PI88_9ASTR</name>
<protein>
    <submittedName>
        <fullName evidence="2">Uncharacterized protein</fullName>
    </submittedName>
</protein>
<proteinExistence type="predicted"/>
<evidence type="ECO:0000256" key="1">
    <source>
        <dbReference type="SAM" id="MobiDB-lite"/>
    </source>
</evidence>
<evidence type="ECO:0000313" key="3">
    <source>
        <dbReference type="Proteomes" id="UP000326396"/>
    </source>
</evidence>
<accession>A0A5N6PI88</accession>
<gene>
    <name evidence="2" type="ORF">E3N88_08351</name>
</gene>